<reference evidence="1" key="1">
    <citation type="journal article" date="2015" name="Nature">
        <title>Complex archaea that bridge the gap between prokaryotes and eukaryotes.</title>
        <authorList>
            <person name="Spang A."/>
            <person name="Saw J.H."/>
            <person name="Jorgensen S.L."/>
            <person name="Zaremba-Niedzwiedzka K."/>
            <person name="Martijn J."/>
            <person name="Lind A.E."/>
            <person name="van Eijk R."/>
            <person name="Schleper C."/>
            <person name="Guy L."/>
            <person name="Ettema T.J."/>
        </authorList>
    </citation>
    <scope>NUCLEOTIDE SEQUENCE</scope>
</reference>
<dbReference type="Gene3D" id="3.40.50.10630">
    <property type="entry name" value="Uracil-DNA glycosylase-like"/>
    <property type="match status" value="1"/>
</dbReference>
<dbReference type="InterPro" id="IPR036412">
    <property type="entry name" value="HAD-like_sf"/>
</dbReference>
<gene>
    <name evidence="1" type="ORF">LCGC14_1438940</name>
</gene>
<dbReference type="CDD" id="cd01427">
    <property type="entry name" value="HAD_like"/>
    <property type="match status" value="1"/>
</dbReference>
<sequence length="331" mass="38443">MKVIGIDLDGTLAEYVEWQGVDIIGQPYKTAPWFLHALKERGWVVCIWTTRADIYVRKWLEEHNLIQYIDFINDSPYPCEAHKRSFDVYIGDEAIRFEGEFYELFKNLHTDRHWGSEGGFDRDVVESDRNPELYLRGTSKTYLDMFDGLTESIWRLRRRKARYAFLTICSHAKPYSKSWIHCEIRKLLHNQELLQSLDYIHISNAGIIPHEASGEEAFGIVNRYDWNGAEADPAVTELLRKRITQRLASWYRIAGIKYEKIFVYLRPSGNTMQAVKASQIPAIFIPVRELDSPEWMDLPDVDDCLANPINTQLIVTSFQGFALNKGTNDTP</sequence>
<name>A0A0F9JLT1_9ZZZZ</name>
<dbReference type="InterPro" id="IPR023214">
    <property type="entry name" value="HAD_sf"/>
</dbReference>
<dbReference type="Gene3D" id="3.40.50.1000">
    <property type="entry name" value="HAD superfamily/HAD-like"/>
    <property type="match status" value="1"/>
</dbReference>
<proteinExistence type="predicted"/>
<dbReference type="SUPFAM" id="SSF52141">
    <property type="entry name" value="Uracil-DNA glycosylase-like"/>
    <property type="match status" value="1"/>
</dbReference>
<dbReference type="EMBL" id="LAZR01009783">
    <property type="protein sequence ID" value="KKM70618.1"/>
    <property type="molecule type" value="Genomic_DNA"/>
</dbReference>
<protein>
    <submittedName>
        <fullName evidence="1">Uncharacterized protein</fullName>
    </submittedName>
</protein>
<comment type="caution">
    <text evidence="1">The sequence shown here is derived from an EMBL/GenBank/DDBJ whole genome shotgun (WGS) entry which is preliminary data.</text>
</comment>
<evidence type="ECO:0000313" key="1">
    <source>
        <dbReference type="EMBL" id="KKM70618.1"/>
    </source>
</evidence>
<dbReference type="InterPro" id="IPR036895">
    <property type="entry name" value="Uracil-DNA_glycosylase-like_sf"/>
</dbReference>
<accession>A0A0F9JLT1</accession>
<dbReference type="AlphaFoldDB" id="A0A0F9JLT1"/>
<organism evidence="1">
    <name type="scientific">marine sediment metagenome</name>
    <dbReference type="NCBI Taxonomy" id="412755"/>
    <lineage>
        <taxon>unclassified sequences</taxon>
        <taxon>metagenomes</taxon>
        <taxon>ecological metagenomes</taxon>
    </lineage>
</organism>
<dbReference type="SUPFAM" id="SSF56784">
    <property type="entry name" value="HAD-like"/>
    <property type="match status" value="1"/>
</dbReference>